<gene>
    <name evidence="1" type="ORF">RJT34_02549</name>
</gene>
<dbReference type="AlphaFoldDB" id="A0AAN9KK50"/>
<dbReference type="Proteomes" id="UP001359559">
    <property type="component" value="Unassembled WGS sequence"/>
</dbReference>
<reference evidence="1 2" key="1">
    <citation type="submission" date="2024-01" db="EMBL/GenBank/DDBJ databases">
        <title>The genomes of 5 underutilized Papilionoideae crops provide insights into root nodulation and disease resistance.</title>
        <authorList>
            <person name="Yuan L."/>
        </authorList>
    </citation>
    <scope>NUCLEOTIDE SEQUENCE [LARGE SCALE GENOMIC DNA]</scope>
    <source>
        <strain evidence="1">LY-2023</strain>
        <tissue evidence="1">Leaf</tissue>
    </source>
</reference>
<dbReference type="EMBL" id="JAYKXN010000001">
    <property type="protein sequence ID" value="KAK7317921.1"/>
    <property type="molecule type" value="Genomic_DNA"/>
</dbReference>
<organism evidence="1 2">
    <name type="scientific">Clitoria ternatea</name>
    <name type="common">Butterfly pea</name>
    <dbReference type="NCBI Taxonomy" id="43366"/>
    <lineage>
        <taxon>Eukaryota</taxon>
        <taxon>Viridiplantae</taxon>
        <taxon>Streptophyta</taxon>
        <taxon>Embryophyta</taxon>
        <taxon>Tracheophyta</taxon>
        <taxon>Spermatophyta</taxon>
        <taxon>Magnoliopsida</taxon>
        <taxon>eudicotyledons</taxon>
        <taxon>Gunneridae</taxon>
        <taxon>Pentapetalae</taxon>
        <taxon>rosids</taxon>
        <taxon>fabids</taxon>
        <taxon>Fabales</taxon>
        <taxon>Fabaceae</taxon>
        <taxon>Papilionoideae</taxon>
        <taxon>50 kb inversion clade</taxon>
        <taxon>NPAAA clade</taxon>
        <taxon>indigoferoid/millettioid clade</taxon>
        <taxon>Phaseoleae</taxon>
        <taxon>Clitoria</taxon>
    </lineage>
</organism>
<protein>
    <submittedName>
        <fullName evidence="1">Uncharacterized protein</fullName>
    </submittedName>
</protein>
<comment type="caution">
    <text evidence="1">The sequence shown here is derived from an EMBL/GenBank/DDBJ whole genome shotgun (WGS) entry which is preliminary data.</text>
</comment>
<accession>A0AAN9KK50</accession>
<evidence type="ECO:0000313" key="1">
    <source>
        <dbReference type="EMBL" id="KAK7317921.1"/>
    </source>
</evidence>
<proteinExistence type="predicted"/>
<evidence type="ECO:0000313" key="2">
    <source>
        <dbReference type="Proteomes" id="UP001359559"/>
    </source>
</evidence>
<name>A0AAN9KK50_CLITE</name>
<sequence length="190" mass="20873">MIKRKQNEIVELRLLQPGRERPSERARKREGFEGDTASFHAILRRRGFSLSYPSLLGLFRCFCDLYGLRSRLGFTRKNGLVKGGCVFAKALPNLAEAVVGSFIACCLAGDALGREMVCLREGEGKEGGRACKPLTLKRAMPAAIENATVGELGGHTCCYSDMKHLKLILPVQTAKYRNPGLSNNRNLSAT</sequence>
<keyword evidence="2" id="KW-1185">Reference proteome</keyword>